<evidence type="ECO:0000259" key="2">
    <source>
        <dbReference type="PROSITE" id="PS50181"/>
    </source>
</evidence>
<comment type="caution">
    <text evidence="3">The sequence shown here is derived from an EMBL/GenBank/DDBJ whole genome shotgun (WGS) entry which is preliminary data.</text>
</comment>
<evidence type="ECO:0000256" key="1">
    <source>
        <dbReference type="SAM" id="MobiDB-lite"/>
    </source>
</evidence>
<gene>
    <name evidence="3" type="ORF">EB796_000814</name>
</gene>
<sequence length="376" mass="42663">MGEQTAFSFLDLPQELKLKVISFLSFEEVSGLRRVSKSLNELSMASLNYGFTQAENFYTVVQREIKKKLPRRESERRDHPYCRHADILSAIETRMSLLQITYAKYIETGYCCFIPGKVLDELMRVLSMVRTIKEPPRSHEVLMELRDISSMAMEHFEEKILPTLKLELLKDRVAVLPGGVTVDIPEPELSSQSMCGARKRMSMSPLFGSALKRRKTSPAVECSRRKFVLFDHSTPSTSNSVTNSHSHSRTDSHTVALSDRVTECERIITRQGDLIEEQSRSLEDLKRKLTEYNHRFYDLAEVLKTGESSILHEKVSALIQPVRGASTPSHNVKEQLSSDLRLQTTYTSVIDRGTKATNSRDSPNQLVTTGGQKEGF</sequence>
<reference evidence="3" key="1">
    <citation type="submission" date="2020-06" db="EMBL/GenBank/DDBJ databases">
        <title>Draft genome of Bugula neritina, a colonial animal packing powerful symbionts and potential medicines.</title>
        <authorList>
            <person name="Rayko M."/>
        </authorList>
    </citation>
    <scope>NUCLEOTIDE SEQUENCE [LARGE SCALE GENOMIC DNA]</scope>
    <source>
        <strain evidence="3">Kwan_BN1</strain>
    </source>
</reference>
<organism evidence="3 4">
    <name type="scientific">Bugula neritina</name>
    <name type="common">Brown bryozoan</name>
    <name type="synonym">Sertularia neritina</name>
    <dbReference type="NCBI Taxonomy" id="10212"/>
    <lineage>
        <taxon>Eukaryota</taxon>
        <taxon>Metazoa</taxon>
        <taxon>Spiralia</taxon>
        <taxon>Lophotrochozoa</taxon>
        <taxon>Bryozoa</taxon>
        <taxon>Gymnolaemata</taxon>
        <taxon>Cheilostomatida</taxon>
        <taxon>Flustrina</taxon>
        <taxon>Buguloidea</taxon>
        <taxon>Bugulidae</taxon>
        <taxon>Bugula</taxon>
    </lineage>
</organism>
<dbReference type="OrthoDB" id="5860767at2759"/>
<dbReference type="EMBL" id="VXIV02000095">
    <property type="protein sequence ID" value="KAF6040882.1"/>
    <property type="molecule type" value="Genomic_DNA"/>
</dbReference>
<dbReference type="InterPro" id="IPR036047">
    <property type="entry name" value="F-box-like_dom_sf"/>
</dbReference>
<dbReference type="InterPro" id="IPR039719">
    <property type="entry name" value="FBXO28"/>
</dbReference>
<feature type="domain" description="F-box" evidence="2">
    <location>
        <begin position="6"/>
        <end position="54"/>
    </location>
</feature>
<feature type="region of interest" description="Disordered" evidence="1">
    <location>
        <begin position="235"/>
        <end position="255"/>
    </location>
</feature>
<dbReference type="InterPro" id="IPR001810">
    <property type="entry name" value="F-box_dom"/>
</dbReference>
<dbReference type="Pfam" id="PF00646">
    <property type="entry name" value="F-box"/>
    <property type="match status" value="1"/>
</dbReference>
<dbReference type="PANTHER" id="PTHR13252">
    <property type="entry name" value="F-BOX ONLY PROTEIN 28"/>
    <property type="match status" value="1"/>
</dbReference>
<proteinExistence type="predicted"/>
<keyword evidence="4" id="KW-1185">Reference proteome</keyword>
<feature type="compositionally biased region" description="Polar residues" evidence="1">
    <location>
        <begin position="355"/>
        <end position="376"/>
    </location>
</feature>
<dbReference type="PANTHER" id="PTHR13252:SF9">
    <property type="entry name" value="F-BOX ONLY PROTEIN 28"/>
    <property type="match status" value="1"/>
</dbReference>
<name>A0A7J7KRT1_BUGNE</name>
<feature type="compositionally biased region" description="Low complexity" evidence="1">
    <location>
        <begin position="235"/>
        <end position="245"/>
    </location>
</feature>
<feature type="region of interest" description="Disordered" evidence="1">
    <location>
        <begin position="351"/>
        <end position="376"/>
    </location>
</feature>
<dbReference type="GO" id="GO:0000209">
    <property type="term" value="P:protein polyubiquitination"/>
    <property type="evidence" value="ECO:0007669"/>
    <property type="project" value="TreeGrafter"/>
</dbReference>
<dbReference type="Proteomes" id="UP000593567">
    <property type="component" value="Unassembled WGS sequence"/>
</dbReference>
<dbReference type="AlphaFoldDB" id="A0A7J7KRT1"/>
<evidence type="ECO:0000313" key="3">
    <source>
        <dbReference type="EMBL" id="KAF6040882.1"/>
    </source>
</evidence>
<evidence type="ECO:0000313" key="4">
    <source>
        <dbReference type="Proteomes" id="UP000593567"/>
    </source>
</evidence>
<protein>
    <recommendedName>
        <fullName evidence="2">F-box domain-containing protein</fullName>
    </recommendedName>
</protein>
<dbReference type="SUPFAM" id="SSF81383">
    <property type="entry name" value="F-box domain"/>
    <property type="match status" value="1"/>
</dbReference>
<dbReference type="PROSITE" id="PS50181">
    <property type="entry name" value="FBOX"/>
    <property type="match status" value="1"/>
</dbReference>
<accession>A0A7J7KRT1</accession>